<dbReference type="PANTHER" id="PTHR19959">
    <property type="entry name" value="KINESIN LIGHT CHAIN"/>
    <property type="match status" value="1"/>
</dbReference>
<proteinExistence type="predicted"/>
<evidence type="ECO:0000313" key="2">
    <source>
        <dbReference type="Proteomes" id="UP000663879"/>
    </source>
</evidence>
<dbReference type="SUPFAM" id="SSF48452">
    <property type="entry name" value="TPR-like"/>
    <property type="match status" value="1"/>
</dbReference>
<sequence>MRKRLLKDADHPDIADSLNNLGEDYQGLGDDLKANDFYLQAFEMRKRLFKDADHPDIADSLIILSASYSRLGDDLKEKDFYLQAFEMRKRLFKDKFENVKKKSL</sequence>
<dbReference type="OrthoDB" id="381520at2759"/>
<dbReference type="Gene3D" id="1.25.40.10">
    <property type="entry name" value="Tetratricopeptide repeat domain"/>
    <property type="match status" value="1"/>
</dbReference>
<evidence type="ECO:0000313" key="1">
    <source>
        <dbReference type="EMBL" id="CAF1130986.1"/>
    </source>
</evidence>
<dbReference type="EMBL" id="CAJNOC010009603">
    <property type="protein sequence ID" value="CAF1130986.1"/>
    <property type="molecule type" value="Genomic_DNA"/>
</dbReference>
<keyword evidence="2" id="KW-1185">Reference proteome</keyword>
<accession>A0A814RE01</accession>
<evidence type="ECO:0008006" key="3">
    <source>
        <dbReference type="Google" id="ProtNLM"/>
    </source>
</evidence>
<gene>
    <name evidence="1" type="ORF">OXX778_LOCUS22472</name>
</gene>
<protein>
    <recommendedName>
        <fullName evidence="3">Tetratricopeptide repeat protein</fullName>
    </recommendedName>
</protein>
<dbReference type="Proteomes" id="UP000663879">
    <property type="component" value="Unassembled WGS sequence"/>
</dbReference>
<dbReference type="PANTHER" id="PTHR19959:SF119">
    <property type="entry name" value="FUNGAL LIPASE-LIKE DOMAIN-CONTAINING PROTEIN"/>
    <property type="match status" value="1"/>
</dbReference>
<name>A0A814RE01_9BILA</name>
<dbReference type="AlphaFoldDB" id="A0A814RE01"/>
<dbReference type="InterPro" id="IPR011990">
    <property type="entry name" value="TPR-like_helical_dom_sf"/>
</dbReference>
<dbReference type="Pfam" id="PF13424">
    <property type="entry name" value="TPR_12"/>
    <property type="match status" value="1"/>
</dbReference>
<organism evidence="1 2">
    <name type="scientific">Brachionus calyciflorus</name>
    <dbReference type="NCBI Taxonomy" id="104777"/>
    <lineage>
        <taxon>Eukaryota</taxon>
        <taxon>Metazoa</taxon>
        <taxon>Spiralia</taxon>
        <taxon>Gnathifera</taxon>
        <taxon>Rotifera</taxon>
        <taxon>Eurotatoria</taxon>
        <taxon>Monogononta</taxon>
        <taxon>Pseudotrocha</taxon>
        <taxon>Ploima</taxon>
        <taxon>Brachionidae</taxon>
        <taxon>Brachionus</taxon>
    </lineage>
</organism>
<comment type="caution">
    <text evidence="1">The sequence shown here is derived from an EMBL/GenBank/DDBJ whole genome shotgun (WGS) entry which is preliminary data.</text>
</comment>
<reference evidence="1" key="1">
    <citation type="submission" date="2021-02" db="EMBL/GenBank/DDBJ databases">
        <authorList>
            <person name="Nowell W R."/>
        </authorList>
    </citation>
    <scope>NUCLEOTIDE SEQUENCE</scope>
    <source>
        <strain evidence="1">Ploen Becks lab</strain>
    </source>
</reference>